<evidence type="ECO:0000313" key="2">
    <source>
        <dbReference type="EMBL" id="OOC63686.1"/>
    </source>
</evidence>
<accession>A0ABX3K2N1</accession>
<gene>
    <name evidence="2" type="ORF">BBD40_18620</name>
</gene>
<proteinExistence type="predicted"/>
<evidence type="ECO:0000313" key="3">
    <source>
        <dbReference type="Proteomes" id="UP000189059"/>
    </source>
</evidence>
<keyword evidence="3" id="KW-1185">Reference proteome</keyword>
<dbReference type="PANTHER" id="PTHR43685:SF2">
    <property type="entry name" value="GLYCOSYLTRANSFERASE 2-LIKE DOMAIN-CONTAINING PROTEIN"/>
    <property type="match status" value="1"/>
</dbReference>
<dbReference type="EMBL" id="MRVI01000001">
    <property type="protein sequence ID" value="OOC63686.1"/>
    <property type="molecule type" value="Genomic_DNA"/>
</dbReference>
<dbReference type="Gene3D" id="3.90.550.10">
    <property type="entry name" value="Spore Coat Polysaccharide Biosynthesis Protein SpsA, Chain A"/>
    <property type="match status" value="2"/>
</dbReference>
<name>A0ABX3K2N1_9BACL</name>
<dbReference type="SUPFAM" id="SSF53448">
    <property type="entry name" value="Nucleotide-diphospho-sugar transferases"/>
    <property type="match status" value="2"/>
</dbReference>
<reference evidence="2 3" key="1">
    <citation type="submission" date="2016-12" db="EMBL/GenBank/DDBJ databases">
        <title>Genome sequencing and description of Paenibacillus sp. nov. from high altitude lake in the Indian Trans- Himalayas.</title>
        <authorList>
            <person name="Kiran S."/>
            <person name="Swarnkar M.K."/>
            <person name="Rana A."/>
            <person name="Tewari R."/>
            <person name="Gulati A."/>
        </authorList>
    </citation>
    <scope>NUCLEOTIDE SEQUENCE [LARGE SCALE GENOMIC DNA]</scope>
    <source>
        <strain evidence="2 3">IHBB 9951</strain>
    </source>
</reference>
<feature type="domain" description="Glycosyltransferase 2-like" evidence="1">
    <location>
        <begin position="91"/>
        <end position="253"/>
    </location>
</feature>
<dbReference type="Pfam" id="PF00535">
    <property type="entry name" value="Glycos_transf_2"/>
    <property type="match status" value="2"/>
</dbReference>
<comment type="caution">
    <text evidence="2">The sequence shown here is derived from an EMBL/GenBank/DDBJ whole genome shotgun (WGS) entry which is preliminary data.</text>
</comment>
<dbReference type="InterPro" id="IPR001173">
    <property type="entry name" value="Glyco_trans_2-like"/>
</dbReference>
<sequence>MDNNQAELQKKLLDLEKELEKYKIEVGNQKIINEELNNSINRIYESNGWKFLSRYYKFRDKLKLKGFSIRKKIKKNPLINSEIHEEIDLVTIIIPVYNNLRFLKKCIDSALSQTYENLEVIAYDDCSTDDGVLNLLNNYTSNPRFRFFQNDVNLGISTTMNNAIIRAKGKWIAFLDCDDWLETTAIEKLMLAIKSTPDSVYGYSDRYNEYEQSGETRIETFINRPRVNMFEELLKGMYVSHLKIIKREVFLKIGLHETRFNGAQDYDIALKTAFHFGDSFAYLPEAVYHHRIHDKQTTIEASEKIDSVVKIIKMEAQKRKMIREGDYNRKVSFVILSFEKKEMTLKCVESIKKTVRIPHEIIIFDNASSAETVSFLKNEVEKISNVSIYYSPENLGCPGGRRHATQLANGDYIINLDNDIIVTEDWLEELIIRAEHNDDVGAVCCKTVFPNGKIQFNGGSYVAEDDFITFLLTHNDLNEDDLQTALWLECMWVPGGATLFKKSLVKKLDYSNDYINAFEDNDVALQVNKLGYRMFNCPTAKVYHYHFMFDEAPSKEQRYMEVRYKEESFIKSLINFYKRNNLIINDQFVFRLLGLEGKPHKEIRSKVQQLQEELFPLIK</sequence>
<dbReference type="RefSeq" id="WP_189636083.1">
    <property type="nucleotide sequence ID" value="NZ_MRVI01000001.1"/>
</dbReference>
<dbReference type="InterPro" id="IPR029044">
    <property type="entry name" value="Nucleotide-diphossugar_trans"/>
</dbReference>
<feature type="domain" description="Glycosyltransferase 2-like" evidence="1">
    <location>
        <begin position="332"/>
        <end position="505"/>
    </location>
</feature>
<dbReference type="Proteomes" id="UP000189059">
    <property type="component" value="Unassembled WGS sequence"/>
</dbReference>
<dbReference type="PANTHER" id="PTHR43685">
    <property type="entry name" value="GLYCOSYLTRANSFERASE"/>
    <property type="match status" value="1"/>
</dbReference>
<organism evidence="2 3">
    <name type="scientific">Paenibacillus ihbetae</name>
    <dbReference type="NCBI Taxonomy" id="1870820"/>
    <lineage>
        <taxon>Bacteria</taxon>
        <taxon>Bacillati</taxon>
        <taxon>Bacillota</taxon>
        <taxon>Bacilli</taxon>
        <taxon>Bacillales</taxon>
        <taxon>Paenibacillaceae</taxon>
        <taxon>Paenibacillus</taxon>
    </lineage>
</organism>
<evidence type="ECO:0000259" key="1">
    <source>
        <dbReference type="Pfam" id="PF00535"/>
    </source>
</evidence>
<protein>
    <recommendedName>
        <fullName evidence="1">Glycosyltransferase 2-like domain-containing protein</fullName>
    </recommendedName>
</protein>
<dbReference type="InterPro" id="IPR050834">
    <property type="entry name" value="Glycosyltransf_2"/>
</dbReference>